<gene>
    <name evidence="1" type="ORF">NA2_04546</name>
</gene>
<evidence type="ECO:0000313" key="1">
    <source>
        <dbReference type="EMBL" id="EKF20029.1"/>
    </source>
</evidence>
<proteinExistence type="predicted"/>
<dbReference type="Proteomes" id="UP000006786">
    <property type="component" value="Unassembled WGS sequence"/>
</dbReference>
<reference evidence="1 2" key="1">
    <citation type="journal article" date="2012" name="J. Bacteriol.">
        <title>Genome Sequence of Nitratireductor pacificus Type Strain pht-3B.</title>
        <authorList>
            <person name="Lai Q."/>
            <person name="Li G."/>
            <person name="Shao Z."/>
        </authorList>
    </citation>
    <scope>NUCLEOTIDE SEQUENCE [LARGE SCALE GENOMIC DNA]</scope>
    <source>
        <strain evidence="2">pht-3B</strain>
    </source>
</reference>
<sequence>MRRLHRQELTVTFAIKADIPDPSAPVLTFTAQKTMYGGKHIAEGDEIFLFASENEGGPGLVACGVVIAAEAVARLPSVARQTPRVSISVRCTARAEKALGRRELKPFMDWQDGRPETELNFKFYRQATDKIVGLSDEAAAYLRTLF</sequence>
<dbReference type="AlphaFoldDB" id="K2LQH8"/>
<dbReference type="EMBL" id="AMRM01000004">
    <property type="protein sequence ID" value="EKF20029.1"/>
    <property type="molecule type" value="Genomic_DNA"/>
</dbReference>
<accession>K2LQH8</accession>
<dbReference type="eggNOG" id="ENOG5032TC7">
    <property type="taxonomic scope" value="Bacteria"/>
</dbReference>
<dbReference type="STRING" id="391937.NA2_04546"/>
<keyword evidence="2" id="KW-1185">Reference proteome</keyword>
<protein>
    <submittedName>
        <fullName evidence="1">Uncharacterized protein</fullName>
    </submittedName>
</protein>
<organism evidence="1 2">
    <name type="scientific">Nitratireductor pacificus pht-3B</name>
    <dbReference type="NCBI Taxonomy" id="391937"/>
    <lineage>
        <taxon>Bacteria</taxon>
        <taxon>Pseudomonadati</taxon>
        <taxon>Pseudomonadota</taxon>
        <taxon>Alphaproteobacteria</taxon>
        <taxon>Hyphomicrobiales</taxon>
        <taxon>Phyllobacteriaceae</taxon>
        <taxon>Nitratireductor</taxon>
    </lineage>
</organism>
<comment type="caution">
    <text evidence="1">The sequence shown here is derived from an EMBL/GenBank/DDBJ whole genome shotgun (WGS) entry which is preliminary data.</text>
</comment>
<dbReference type="PATRIC" id="fig|391937.3.peg.937"/>
<evidence type="ECO:0000313" key="2">
    <source>
        <dbReference type="Proteomes" id="UP000006786"/>
    </source>
</evidence>
<name>K2LQH8_9HYPH</name>